<evidence type="ECO:0000313" key="1">
    <source>
        <dbReference type="EMBL" id="MCJ8736438.1"/>
    </source>
</evidence>
<accession>A0ACC5YKW2</accession>
<reference evidence="1" key="1">
    <citation type="submission" date="2020-02" db="EMBL/GenBank/DDBJ databases">
        <title>Genome sequencing of the panga catfish, Pangasius djambal.</title>
        <authorList>
            <person name="Wen M."/>
            <person name="Zahm M."/>
            <person name="Roques C."/>
            <person name="Cabau C."/>
            <person name="Klopp C."/>
            <person name="Donnadieu C."/>
            <person name="Jouanno E."/>
            <person name="Avarre J.-C."/>
            <person name="Campet M."/>
            <person name="Ha T."/>
            <person name="Dugue R."/>
            <person name="Lampietro C."/>
            <person name="Louis A."/>
            <person name="Herpin A."/>
            <person name="Echchiki A."/>
            <person name="Berthelot C."/>
            <person name="Parey E."/>
            <person name="Roest-Crollius H."/>
            <person name="Braasch I."/>
            <person name="Postlethwait J.H."/>
            <person name="Bobe J."/>
            <person name="Montfort J."/>
            <person name="Bouchez O."/>
            <person name="Begum T."/>
            <person name="Schartl M."/>
            <person name="Gustiano R."/>
            <person name="Guiguen Y."/>
        </authorList>
    </citation>
    <scope>NUCLEOTIDE SEQUENCE</scope>
    <source>
        <strain evidence="1">Pdj_M5554</strain>
    </source>
</reference>
<dbReference type="EMBL" id="CM040984">
    <property type="protein sequence ID" value="MCJ8736438.1"/>
    <property type="molecule type" value="Genomic_DNA"/>
</dbReference>
<keyword evidence="2" id="KW-1185">Reference proteome</keyword>
<proteinExistence type="predicted"/>
<organism evidence="1 2">
    <name type="scientific">Pangasius djambal</name>
    <dbReference type="NCBI Taxonomy" id="1691987"/>
    <lineage>
        <taxon>Eukaryota</taxon>
        <taxon>Metazoa</taxon>
        <taxon>Chordata</taxon>
        <taxon>Craniata</taxon>
        <taxon>Vertebrata</taxon>
        <taxon>Euteleostomi</taxon>
        <taxon>Actinopterygii</taxon>
        <taxon>Neopterygii</taxon>
        <taxon>Teleostei</taxon>
        <taxon>Ostariophysi</taxon>
        <taxon>Siluriformes</taxon>
        <taxon>Pangasiidae</taxon>
        <taxon>Pangasius</taxon>
    </lineage>
</organism>
<dbReference type="Proteomes" id="UP000830395">
    <property type="component" value="Chromosome 10"/>
</dbReference>
<name>A0ACC5YKW2_9TELE</name>
<gene>
    <name evidence="1" type="ORF">PDJAM_G00012450</name>
</gene>
<sequence>MVHGERRERELVLNRYKKHAEEQKAQTDRGERRAQRVALHTDELSSEAQRSGTAEGENDKTISSFEEAFTRITEATGVTDTKEVVDRFLSQRDTHTHLEHMKVQNELELQRLKEERDAVQTQYQDMKYSGETKLTHGRRVLEESVSQLQREEQRRDAAKETLDRITHTLNTVSNAVEHLCDKLQHITLQDVPVQRECVSPMSVLDVLREAELKLMQLQDGIQGRDIHTLMKEMEEQEFHASIEGKLPDYNTRITLPDNQRAGPFEEEDSGDDDGDVITRTSLKRQSQLIIDSKTKRKTRLRKKKSKL</sequence>
<protein>
    <submittedName>
        <fullName evidence="1">Uncharacterized protein</fullName>
    </submittedName>
</protein>
<evidence type="ECO:0000313" key="2">
    <source>
        <dbReference type="Proteomes" id="UP000830395"/>
    </source>
</evidence>
<comment type="caution">
    <text evidence="1">The sequence shown here is derived from an EMBL/GenBank/DDBJ whole genome shotgun (WGS) entry which is preliminary data.</text>
</comment>